<dbReference type="Proteomes" id="UP001152622">
    <property type="component" value="Chromosome 11"/>
</dbReference>
<comment type="caution">
    <text evidence="3">The sequence shown here is derived from an EMBL/GenBank/DDBJ whole genome shotgun (WGS) entry which is preliminary data.</text>
</comment>
<evidence type="ECO:0000313" key="4">
    <source>
        <dbReference type="Proteomes" id="UP001152622"/>
    </source>
</evidence>
<feature type="compositionally biased region" description="Basic residues" evidence="2">
    <location>
        <begin position="1"/>
        <end position="11"/>
    </location>
</feature>
<reference evidence="3" key="1">
    <citation type="journal article" date="2023" name="Science">
        <title>Genome structures resolve the early diversification of teleost fishes.</title>
        <authorList>
            <person name="Parey E."/>
            <person name="Louis A."/>
            <person name="Montfort J."/>
            <person name="Bouchez O."/>
            <person name="Roques C."/>
            <person name="Iampietro C."/>
            <person name="Lluch J."/>
            <person name="Castinel A."/>
            <person name="Donnadieu C."/>
            <person name="Desvignes T."/>
            <person name="Floi Bucao C."/>
            <person name="Jouanno E."/>
            <person name="Wen M."/>
            <person name="Mejri S."/>
            <person name="Dirks R."/>
            <person name="Jansen H."/>
            <person name="Henkel C."/>
            <person name="Chen W.J."/>
            <person name="Zahm M."/>
            <person name="Cabau C."/>
            <person name="Klopp C."/>
            <person name="Thompson A.W."/>
            <person name="Robinson-Rechavi M."/>
            <person name="Braasch I."/>
            <person name="Lecointre G."/>
            <person name="Bobe J."/>
            <person name="Postlethwait J.H."/>
            <person name="Berthelot C."/>
            <person name="Roest Crollius H."/>
            <person name="Guiguen Y."/>
        </authorList>
    </citation>
    <scope>NUCLEOTIDE SEQUENCE</scope>
    <source>
        <strain evidence="3">WJC10195</strain>
    </source>
</reference>
<accession>A0A9Q1IP60</accession>
<dbReference type="AlphaFoldDB" id="A0A9Q1IP60"/>
<gene>
    <name evidence="3" type="ORF">SKAU_G00282690</name>
</gene>
<dbReference type="PROSITE" id="PS50096">
    <property type="entry name" value="IQ"/>
    <property type="match status" value="1"/>
</dbReference>
<evidence type="ECO:0000256" key="1">
    <source>
        <dbReference type="SAM" id="Coils"/>
    </source>
</evidence>
<protein>
    <submittedName>
        <fullName evidence="3">Uncharacterized protein</fullName>
    </submittedName>
</protein>
<feature type="region of interest" description="Disordered" evidence="2">
    <location>
        <begin position="1"/>
        <end position="40"/>
    </location>
</feature>
<evidence type="ECO:0000256" key="2">
    <source>
        <dbReference type="SAM" id="MobiDB-lite"/>
    </source>
</evidence>
<dbReference type="EMBL" id="JAINUF010000011">
    <property type="protein sequence ID" value="KAJ8346868.1"/>
    <property type="molecule type" value="Genomic_DNA"/>
</dbReference>
<sequence length="214" mass="24961">MQAKTRNHQARIRYEELKESSNQQLEVAAQTAQEDRDSESRRYCSIVQALEEELAALTDMCKSKDRRLVDMAEESERREEELIAMSERCDRKEKHLAAAADQFEYFERKLAAMTELCQSNKDQLLDMEEMYEVTMKYLVDETISGEDRLESLETMTQLVNNKEEELAAMASTLEVSEKDTEEKLQAMAKLNKATMDNLVDERRVAQERIESWKP</sequence>
<keyword evidence="1" id="KW-0175">Coiled coil</keyword>
<organism evidence="3 4">
    <name type="scientific">Synaphobranchus kaupii</name>
    <name type="common">Kaup's arrowtooth eel</name>
    <dbReference type="NCBI Taxonomy" id="118154"/>
    <lineage>
        <taxon>Eukaryota</taxon>
        <taxon>Metazoa</taxon>
        <taxon>Chordata</taxon>
        <taxon>Craniata</taxon>
        <taxon>Vertebrata</taxon>
        <taxon>Euteleostomi</taxon>
        <taxon>Actinopterygii</taxon>
        <taxon>Neopterygii</taxon>
        <taxon>Teleostei</taxon>
        <taxon>Anguilliformes</taxon>
        <taxon>Synaphobranchidae</taxon>
        <taxon>Synaphobranchus</taxon>
    </lineage>
</organism>
<evidence type="ECO:0000313" key="3">
    <source>
        <dbReference type="EMBL" id="KAJ8346868.1"/>
    </source>
</evidence>
<proteinExistence type="predicted"/>
<name>A0A9Q1IP60_SYNKA</name>
<keyword evidence="4" id="KW-1185">Reference proteome</keyword>
<feature type="coiled-coil region" evidence="1">
    <location>
        <begin position="152"/>
        <end position="179"/>
    </location>
</feature>